<dbReference type="AlphaFoldDB" id="A0A202BDT5"/>
<feature type="transmembrane region" description="Helical" evidence="1">
    <location>
        <begin position="242"/>
        <end position="261"/>
    </location>
</feature>
<keyword evidence="1" id="KW-0472">Membrane</keyword>
<accession>A0A202BDT5</accession>
<feature type="transmembrane region" description="Helical" evidence="1">
    <location>
        <begin position="40"/>
        <end position="61"/>
    </location>
</feature>
<feature type="transmembrane region" description="Helical" evidence="1">
    <location>
        <begin position="67"/>
        <end position="85"/>
    </location>
</feature>
<organism evidence="2 3">
    <name type="scientific">Chromobacterium violaceum</name>
    <dbReference type="NCBI Taxonomy" id="536"/>
    <lineage>
        <taxon>Bacteria</taxon>
        <taxon>Pseudomonadati</taxon>
        <taxon>Pseudomonadota</taxon>
        <taxon>Betaproteobacteria</taxon>
        <taxon>Neisseriales</taxon>
        <taxon>Chromobacteriaceae</taxon>
        <taxon>Chromobacterium</taxon>
    </lineage>
</organism>
<evidence type="ECO:0000313" key="2">
    <source>
        <dbReference type="EMBL" id="OVE49520.1"/>
    </source>
</evidence>
<keyword evidence="1" id="KW-0812">Transmembrane</keyword>
<feature type="transmembrane region" description="Helical" evidence="1">
    <location>
        <begin position="218"/>
        <end position="236"/>
    </location>
</feature>
<evidence type="ECO:0000256" key="1">
    <source>
        <dbReference type="SAM" id="Phobius"/>
    </source>
</evidence>
<protein>
    <submittedName>
        <fullName evidence="2">Uncharacterized protein</fullName>
    </submittedName>
</protein>
<name>A0A202BDT5_CHRVL</name>
<dbReference type="EMBL" id="NHOO01000004">
    <property type="protein sequence ID" value="OVE49520.1"/>
    <property type="molecule type" value="Genomic_DNA"/>
</dbReference>
<proteinExistence type="predicted"/>
<reference evidence="2 3" key="1">
    <citation type="submission" date="2017-05" db="EMBL/GenBank/DDBJ databases">
        <title>Chromobacterium violaceum GHPS1 isolated from Hydrocarbon polluted soil in French Guiana display an awesome secondary metabolite arsenal and a battery of drug and heavy-metal-resistance and detoxification of xenobiotics proteins.</title>
        <authorList>
            <person name="Belbahri L."/>
        </authorList>
    </citation>
    <scope>NUCLEOTIDE SEQUENCE [LARGE SCALE GENOMIC DNA]</scope>
    <source>
        <strain evidence="2 3">GHPS1</strain>
    </source>
</reference>
<keyword evidence="3" id="KW-1185">Reference proteome</keyword>
<evidence type="ECO:0000313" key="3">
    <source>
        <dbReference type="Proteomes" id="UP000196342"/>
    </source>
</evidence>
<keyword evidence="1" id="KW-1133">Transmembrane helix</keyword>
<sequence>MGHKKKTQRVEPSLIRKQEGMLSVRVLSEREERGLHRAEAIWAFGFMCLLFFPIMILIDVAMHFELAVWHAVSLLLPAILVIVGLRWQKRFPEPICLRYGSKGVCLKDGERWGWDRVTIVCSMRGGNLLGGHTLDVRNADKAILWLQIDGLAPVRLVAAPDNIARSSRSRLAHPIVRFRHELGSLLGWLPADAIQLTASQDEWEDGRVFRPISVDPDWLIYLLLTSAICAMLWYVGESHEQSTAVCGALSWLCFAAALLMWHSSLDRVVVSRQGIQSRRHGLIRWEEIRQLNVPERWIRGYGPRSDLETPPPGCHRGYRTSFPIVILESSRPNSLPIVWRWMDWPSGWRSFSDFRASCEEGQMRFAPKHEAAAVNT</sequence>
<comment type="caution">
    <text evidence="2">The sequence shown here is derived from an EMBL/GenBank/DDBJ whole genome shotgun (WGS) entry which is preliminary data.</text>
</comment>
<dbReference type="RefSeq" id="WP_087697557.1">
    <property type="nucleotide sequence ID" value="NZ_JABXOB010000006.1"/>
</dbReference>
<dbReference type="Proteomes" id="UP000196342">
    <property type="component" value="Unassembled WGS sequence"/>
</dbReference>
<gene>
    <name evidence="2" type="ORF">CBW21_06475</name>
</gene>